<dbReference type="AlphaFoldDB" id="A0AAE8SUD2"/>
<evidence type="ECO:0000259" key="4">
    <source>
        <dbReference type="Pfam" id="PF09745"/>
    </source>
</evidence>
<keyword evidence="6" id="KW-1185">Reference proteome</keyword>
<name>A0AAE8SUD2_9PEZI</name>
<feature type="region of interest" description="Disordered" evidence="3">
    <location>
        <begin position="203"/>
        <end position="282"/>
    </location>
</feature>
<feature type="compositionally biased region" description="Basic and acidic residues" evidence="3">
    <location>
        <begin position="270"/>
        <end position="282"/>
    </location>
</feature>
<feature type="compositionally biased region" description="Gly residues" evidence="3">
    <location>
        <begin position="340"/>
        <end position="353"/>
    </location>
</feature>
<dbReference type="GO" id="GO:0000381">
    <property type="term" value="P:regulation of alternative mRNA splicing, via spliceosome"/>
    <property type="evidence" value="ECO:0007669"/>
    <property type="project" value="InterPro"/>
</dbReference>
<feature type="compositionally biased region" description="Basic and acidic residues" evidence="3">
    <location>
        <begin position="203"/>
        <end position="220"/>
    </location>
</feature>
<feature type="compositionally biased region" description="Low complexity" evidence="3">
    <location>
        <begin position="255"/>
        <end position="264"/>
    </location>
</feature>
<evidence type="ECO:0000313" key="6">
    <source>
        <dbReference type="Proteomes" id="UP001187682"/>
    </source>
</evidence>
<dbReference type="EMBL" id="ONZQ02000004">
    <property type="protein sequence ID" value="SPO01109.1"/>
    <property type="molecule type" value="Genomic_DNA"/>
</dbReference>
<evidence type="ECO:0000256" key="2">
    <source>
        <dbReference type="ARBA" id="ARBA00023054"/>
    </source>
</evidence>
<proteinExistence type="inferred from homology"/>
<protein>
    <recommendedName>
        <fullName evidence="4">Nuclear speckle splicing regulatory protein 1 N-terminal domain-containing protein</fullName>
    </recommendedName>
</protein>
<feature type="compositionally biased region" description="Basic and acidic residues" evidence="3">
    <location>
        <begin position="355"/>
        <end position="403"/>
    </location>
</feature>
<feature type="domain" description="Nuclear speckle splicing regulatory protein 1 N-terminal" evidence="4">
    <location>
        <begin position="110"/>
        <end position="225"/>
    </location>
</feature>
<evidence type="ECO:0000256" key="3">
    <source>
        <dbReference type="SAM" id="MobiDB-lite"/>
    </source>
</evidence>
<dbReference type="Pfam" id="PF09745">
    <property type="entry name" value="NSRP1_N"/>
    <property type="match status" value="1"/>
</dbReference>
<feature type="region of interest" description="Disordered" evidence="3">
    <location>
        <begin position="1"/>
        <end position="118"/>
    </location>
</feature>
<feature type="compositionally biased region" description="Basic and acidic residues" evidence="3">
    <location>
        <begin position="316"/>
        <end position="338"/>
    </location>
</feature>
<accession>A0AAE8SUD2</accession>
<dbReference type="PANTHER" id="PTHR47845">
    <property type="entry name" value="NUCLEAR SPECKLE SPLICING REGULATORY PROTEIN 1 HOMOLOG"/>
    <property type="match status" value="1"/>
</dbReference>
<feature type="region of interest" description="Disordered" evidence="3">
    <location>
        <begin position="309"/>
        <end position="403"/>
    </location>
</feature>
<reference evidence="5" key="1">
    <citation type="submission" date="2018-03" db="EMBL/GenBank/DDBJ databases">
        <authorList>
            <person name="Guldener U."/>
        </authorList>
    </citation>
    <scope>NUCLEOTIDE SEQUENCE</scope>
</reference>
<organism evidence="5 6">
    <name type="scientific">Cephalotrichum gorgonifer</name>
    <dbReference type="NCBI Taxonomy" id="2041049"/>
    <lineage>
        <taxon>Eukaryota</taxon>
        <taxon>Fungi</taxon>
        <taxon>Dikarya</taxon>
        <taxon>Ascomycota</taxon>
        <taxon>Pezizomycotina</taxon>
        <taxon>Sordariomycetes</taxon>
        <taxon>Hypocreomycetidae</taxon>
        <taxon>Microascales</taxon>
        <taxon>Microascaceae</taxon>
        <taxon>Cephalotrichum</taxon>
    </lineage>
</organism>
<sequence>MSKPGLSLGRLTLSKKPTSKPTPARRRPVFGGDSDDDDATGTGAAEGEKVAELGGLDLLSAPAQTRATEEDEGKKKKKKNALVTEPPKLAKKKDNPPMMFGDLAGSLTSRKNAEEGEKTDKSIYEYDAVYESIRPKKKVVEEVGEGGEKKSRYMGGLMAASSVRKRDQQIAEEKKIARDREAEGEEFADKEKFVTAAYRKQQEENRLAAEEEKRREEAEGKSNVQGGMSGFYRKLLDREDKDRAEMIKEAEEKAAAVAAGQGEQQEGEGGEEKEKTDADVARELKEKGISVAVNEDGQIVDRRQLLQGGLNVVAPKKAEPSRKQQGGDRSSSQREQDWRGQGGRGFVGAGGGKRAMVERQSRMMEEQLAESLKRSRDAEEEEKAKMAEKLARSKKTEADISSAKERYLARKREAEEAKKLGGAV</sequence>
<dbReference type="PANTHER" id="PTHR47845:SF1">
    <property type="entry name" value="NUCLEAR SPECKLE SPLICING REGULATORY PROTEIN 1 HOMOLOG"/>
    <property type="match status" value="1"/>
</dbReference>
<gene>
    <name evidence="5" type="ORF">DNG_03856</name>
</gene>
<feature type="compositionally biased region" description="Basic and acidic residues" evidence="3">
    <location>
        <begin position="234"/>
        <end position="254"/>
    </location>
</feature>
<comment type="caution">
    <text evidence="5">The sequence shown here is derived from an EMBL/GenBank/DDBJ whole genome shotgun (WGS) entry which is preliminary data.</text>
</comment>
<keyword evidence="2" id="KW-0175">Coiled coil</keyword>
<comment type="similarity">
    <text evidence="1">Belongs to the NSRP1 family.</text>
</comment>
<dbReference type="InterPro" id="IPR053246">
    <property type="entry name" value="NS_splicing_regulatory_protein"/>
</dbReference>
<dbReference type="InterPro" id="IPR018612">
    <property type="entry name" value="NSRP1_N"/>
</dbReference>
<evidence type="ECO:0000256" key="1">
    <source>
        <dbReference type="ARBA" id="ARBA00010126"/>
    </source>
</evidence>
<dbReference type="Proteomes" id="UP001187682">
    <property type="component" value="Unassembled WGS sequence"/>
</dbReference>
<evidence type="ECO:0000313" key="5">
    <source>
        <dbReference type="EMBL" id="SPO01109.1"/>
    </source>
</evidence>